<dbReference type="Pfam" id="PF12627">
    <property type="entry name" value="PolyA_pol_RNAbd"/>
    <property type="match status" value="1"/>
</dbReference>
<evidence type="ECO:0000313" key="14">
    <source>
        <dbReference type="Proteomes" id="UP000245020"/>
    </source>
</evidence>
<dbReference type="InterPro" id="IPR010206">
    <property type="entry name" value="PolA_pol_I"/>
</dbReference>
<dbReference type="SUPFAM" id="SSF81301">
    <property type="entry name" value="Nucleotidyltransferase"/>
    <property type="match status" value="1"/>
</dbReference>
<evidence type="ECO:0000256" key="8">
    <source>
        <dbReference type="RuleBase" id="RU003953"/>
    </source>
</evidence>
<dbReference type="Proteomes" id="UP000245020">
    <property type="component" value="Unassembled WGS sequence"/>
</dbReference>
<feature type="compositionally biased region" description="Polar residues" evidence="9">
    <location>
        <begin position="451"/>
        <end position="463"/>
    </location>
</feature>
<evidence type="ECO:0000256" key="4">
    <source>
        <dbReference type="ARBA" id="ARBA00022840"/>
    </source>
</evidence>
<protein>
    <recommendedName>
        <fullName evidence="7">Poly(A) polymerase I</fullName>
        <shortName evidence="7">PAP I</shortName>
        <ecNumber evidence="7">2.7.7.19</ecNumber>
    </recommendedName>
</protein>
<feature type="active site" evidence="7">
    <location>
        <position position="80"/>
    </location>
</feature>
<keyword evidence="13" id="KW-0548">Nucleotidyltransferase</keyword>
<proteinExistence type="inferred from homology"/>
<feature type="active site" evidence="7">
    <location>
        <position position="78"/>
    </location>
</feature>
<dbReference type="Pfam" id="PF12626">
    <property type="entry name" value="PolyA_pol_arg_C"/>
    <property type="match status" value="1"/>
</dbReference>
<feature type="domain" description="tRNA nucleotidyltransferase/poly(A) polymerase RNA and SrmB- binding" evidence="12">
    <location>
        <begin position="216"/>
        <end position="275"/>
    </location>
</feature>
<dbReference type="GO" id="GO:1990817">
    <property type="term" value="F:poly(A) RNA polymerase activity"/>
    <property type="evidence" value="ECO:0007669"/>
    <property type="project" value="UniProtKB-UniRule"/>
</dbReference>
<evidence type="ECO:0000259" key="12">
    <source>
        <dbReference type="Pfam" id="PF12627"/>
    </source>
</evidence>
<keyword evidence="3 7" id="KW-0547">Nucleotide-binding</keyword>
<dbReference type="CDD" id="cd05398">
    <property type="entry name" value="NT_ClassII-CCAase"/>
    <property type="match status" value="1"/>
</dbReference>
<feature type="active site" evidence="7">
    <location>
        <position position="158"/>
    </location>
</feature>
<evidence type="ECO:0000256" key="5">
    <source>
        <dbReference type="ARBA" id="ARBA00022884"/>
    </source>
</evidence>
<dbReference type="SUPFAM" id="SSF81891">
    <property type="entry name" value="Poly A polymerase C-terminal region-like"/>
    <property type="match status" value="1"/>
</dbReference>
<feature type="domain" description="Polymerase A arginine-rich C-terminal" evidence="11">
    <location>
        <begin position="331"/>
        <end position="442"/>
    </location>
</feature>
<dbReference type="InterPro" id="IPR002646">
    <property type="entry name" value="PolA_pol_head_dom"/>
</dbReference>
<keyword evidence="2 7" id="KW-0808">Transferase</keyword>
<accession>A0A2U2AH57</accession>
<gene>
    <name evidence="7" type="primary">pcnB</name>
    <name evidence="13" type="ORF">DC083_02075</name>
</gene>
<evidence type="ECO:0000256" key="2">
    <source>
        <dbReference type="ARBA" id="ARBA00022679"/>
    </source>
</evidence>
<dbReference type="Gene3D" id="3.30.460.10">
    <property type="entry name" value="Beta Polymerase, domain 2"/>
    <property type="match status" value="1"/>
</dbReference>
<dbReference type="AlphaFoldDB" id="A0A2U2AH57"/>
<sequence>MIKQIKAFLAKGFSFWNNGEEPVAMEPTIYSADTHPIRNRQISKNSMTVIQRLNRAGFNAYLVGGGVRDLLLGLAPKDFDIVTDAHPNEIRKLFRNSRIIGRRFRLVHVLFGREVVEVATFRSNEVDDRSKHYQTNQEGFVTRDNIYGDIDEDAMRRDFTINALFYDVRDQTIIDYCGGLADMKKRQLRLIGNPTERFLEDPVRILRAIRFEAKLGFQIDSALLAPIAEHRQLLENVSPARMYDEVLKLFLTGHGEASYGRLMAHQLFEILFPLTYKALAQQDFPAQHLLRQSLHNSDLRAKEGLSSSPYFVYGSLLWEPFITRFNTLTAQGVKYRQASEQAIDEVFKIQHQITVIPRYVREFIEELWILQFRLEAKVIHHPEKLMTNPRFKAAYDFLLLRAEAGESESVIARANYWKGQFSVYEATLLADEQQRNREERREVKQALKNVVNGQDDSTNANDGSQKKRPSRRRSKKSKTDHHPGENKVNLKPIESKSTTGNDRAEGEVKKKRKRRPRKRSKSKNNSQESDS</sequence>
<comment type="catalytic activity">
    <reaction evidence="7">
        <text>RNA(n) + ATP = RNA(n)-3'-adenine ribonucleotide + diphosphate</text>
        <dbReference type="Rhea" id="RHEA:11332"/>
        <dbReference type="Rhea" id="RHEA-COMP:14527"/>
        <dbReference type="Rhea" id="RHEA-COMP:17347"/>
        <dbReference type="ChEBI" id="CHEBI:30616"/>
        <dbReference type="ChEBI" id="CHEBI:33019"/>
        <dbReference type="ChEBI" id="CHEBI:140395"/>
        <dbReference type="ChEBI" id="CHEBI:173115"/>
        <dbReference type="EC" id="2.7.7.19"/>
    </reaction>
</comment>
<evidence type="ECO:0000256" key="7">
    <source>
        <dbReference type="HAMAP-Rule" id="MF_00957"/>
    </source>
</evidence>
<dbReference type="FunFam" id="3.30.460.10:FF:000035">
    <property type="entry name" value="Poly(A) polymerase I"/>
    <property type="match status" value="1"/>
</dbReference>
<evidence type="ECO:0000313" key="13">
    <source>
        <dbReference type="EMBL" id="PWD81994.1"/>
    </source>
</evidence>
<dbReference type="PANTHER" id="PTHR43051:SF1">
    <property type="entry name" value="POLYNUCLEOTIDE ADENYLYLTRANSFERASE FAMILY PROTEIN"/>
    <property type="match status" value="1"/>
</dbReference>
<reference evidence="14" key="1">
    <citation type="submission" date="2018-05" db="EMBL/GenBank/DDBJ databases">
        <title>Ignatzschineria dubaiensis sp. nov., isolated from necrotic foot tissues of dromedaries (Camelus dromedarius) and associated maggots in Dubai, United Arab Emirates.</title>
        <authorList>
            <person name="Tsang C.C."/>
            <person name="Tang J.Y.M."/>
            <person name="Fong J.Y.H."/>
            <person name="Kinne J."/>
            <person name="Lee H.H."/>
            <person name="Joseph M."/>
            <person name="Jose S."/>
            <person name="Schuster R.K."/>
            <person name="Tang Y."/>
            <person name="Sivakumar S."/>
            <person name="Chen J.H.K."/>
            <person name="Teng J.L.L."/>
            <person name="Lau S.K.P."/>
            <person name="Wernery U."/>
            <person name="Woo P.C.Y."/>
        </authorList>
    </citation>
    <scope>NUCLEOTIDE SEQUENCE [LARGE SCALE GENOMIC DNA]</scope>
    <source>
        <strain evidence="14">KCTC 22644</strain>
    </source>
</reference>
<evidence type="ECO:0000256" key="6">
    <source>
        <dbReference type="ARBA" id="ARBA00023163"/>
    </source>
</evidence>
<evidence type="ECO:0000256" key="9">
    <source>
        <dbReference type="SAM" id="MobiDB-lite"/>
    </source>
</evidence>
<dbReference type="InterPro" id="IPR043519">
    <property type="entry name" value="NT_sf"/>
</dbReference>
<feature type="domain" description="Poly A polymerase head" evidence="10">
    <location>
        <begin position="60"/>
        <end position="189"/>
    </location>
</feature>
<evidence type="ECO:0000259" key="11">
    <source>
        <dbReference type="Pfam" id="PF12626"/>
    </source>
</evidence>
<feature type="compositionally biased region" description="Basic residues" evidence="9">
    <location>
        <begin position="466"/>
        <end position="479"/>
    </location>
</feature>
<feature type="region of interest" description="Disordered" evidence="9">
    <location>
        <begin position="448"/>
        <end position="531"/>
    </location>
</feature>
<dbReference type="GO" id="GO:0005524">
    <property type="term" value="F:ATP binding"/>
    <property type="evidence" value="ECO:0007669"/>
    <property type="project" value="UniProtKB-UniRule"/>
</dbReference>
<evidence type="ECO:0000256" key="1">
    <source>
        <dbReference type="ARBA" id="ARBA00022664"/>
    </source>
</evidence>
<dbReference type="GO" id="GO:0003723">
    <property type="term" value="F:RNA binding"/>
    <property type="evidence" value="ECO:0007669"/>
    <property type="project" value="UniProtKB-UniRule"/>
</dbReference>
<organism evidence="13 14">
    <name type="scientific">Ignatzschineria ureiclastica</name>
    <dbReference type="NCBI Taxonomy" id="472582"/>
    <lineage>
        <taxon>Bacteria</taxon>
        <taxon>Pseudomonadati</taxon>
        <taxon>Pseudomonadota</taxon>
        <taxon>Gammaproteobacteria</taxon>
        <taxon>Cardiobacteriales</taxon>
        <taxon>Ignatzschineriaceae</taxon>
        <taxon>Ignatzschineria</taxon>
    </lineage>
</organism>
<dbReference type="PANTHER" id="PTHR43051">
    <property type="entry name" value="POLYNUCLEOTIDE ADENYLYLTRANSFERASE FAMILY PROTEIN"/>
    <property type="match status" value="1"/>
</dbReference>
<keyword evidence="5 7" id="KW-0694">RNA-binding</keyword>
<dbReference type="InterPro" id="IPR025866">
    <property type="entry name" value="PolyA_pol_arg_C_dom"/>
</dbReference>
<keyword evidence="6 7" id="KW-0804">Transcription</keyword>
<keyword evidence="14" id="KW-1185">Reference proteome</keyword>
<dbReference type="GO" id="GO:0043633">
    <property type="term" value="P:polyadenylation-dependent RNA catabolic process"/>
    <property type="evidence" value="ECO:0007669"/>
    <property type="project" value="InterPro"/>
</dbReference>
<dbReference type="InterPro" id="IPR052191">
    <property type="entry name" value="tRNA_ntf/polyA_polymerase_I"/>
</dbReference>
<keyword evidence="1 7" id="KW-0507">mRNA processing</keyword>
<comment type="similarity">
    <text evidence="7 8">Belongs to the tRNA nucleotidyltransferase/poly(A) polymerase family.</text>
</comment>
<comment type="caution">
    <text evidence="13">The sequence shown here is derived from an EMBL/GenBank/DDBJ whole genome shotgun (WGS) entry which is preliminary data.</text>
</comment>
<evidence type="ECO:0000259" key="10">
    <source>
        <dbReference type="Pfam" id="PF01743"/>
    </source>
</evidence>
<dbReference type="Gene3D" id="1.10.3090.10">
    <property type="entry name" value="cca-adding enzyme, domain 2"/>
    <property type="match status" value="1"/>
</dbReference>
<dbReference type="EC" id="2.7.7.19" evidence="7"/>
<dbReference type="Pfam" id="PF01743">
    <property type="entry name" value="PolyA_pol"/>
    <property type="match status" value="1"/>
</dbReference>
<keyword evidence="4 7" id="KW-0067">ATP-binding</keyword>
<feature type="compositionally biased region" description="Basic residues" evidence="9">
    <location>
        <begin position="509"/>
        <end position="522"/>
    </location>
</feature>
<dbReference type="InterPro" id="IPR032828">
    <property type="entry name" value="PolyA_RNA-bd"/>
</dbReference>
<dbReference type="GO" id="GO:0006397">
    <property type="term" value="P:mRNA processing"/>
    <property type="evidence" value="ECO:0007669"/>
    <property type="project" value="UniProtKB-KW"/>
</dbReference>
<name>A0A2U2AH57_9GAMM</name>
<dbReference type="HAMAP" id="MF_00957">
    <property type="entry name" value="PolyA_pol"/>
    <property type="match status" value="1"/>
</dbReference>
<evidence type="ECO:0000256" key="3">
    <source>
        <dbReference type="ARBA" id="ARBA00022741"/>
    </source>
</evidence>
<dbReference type="EMBL" id="QEWQ01000001">
    <property type="protein sequence ID" value="PWD81994.1"/>
    <property type="molecule type" value="Genomic_DNA"/>
</dbReference>
<comment type="function">
    <text evidence="7">Adds poly(A) tail to the 3' end of many RNAs, which usually targets these RNAs for decay. Plays a significant role in the global control of gene expression, through influencing the rate of transcript degradation, and in the general RNA quality control.</text>
</comment>
<dbReference type="NCBIfam" id="TIGR01942">
    <property type="entry name" value="pcnB"/>
    <property type="match status" value="1"/>
</dbReference>